<dbReference type="KEGG" id="nde:NIDE1232"/>
<evidence type="ECO:0000256" key="3">
    <source>
        <dbReference type="ARBA" id="ARBA00023136"/>
    </source>
</evidence>
<dbReference type="HOGENOM" id="CLU_025379_0_0_0"/>
<dbReference type="SUPFAM" id="SSF103473">
    <property type="entry name" value="MFS general substrate transporter"/>
    <property type="match status" value="2"/>
</dbReference>
<dbReference type="STRING" id="330214.NIDE1232"/>
<keyword evidence="2 5" id="KW-1133">Transmembrane helix</keyword>
<feature type="transmembrane region" description="Helical" evidence="5">
    <location>
        <begin position="375"/>
        <end position="397"/>
    </location>
</feature>
<dbReference type="InterPro" id="IPR020846">
    <property type="entry name" value="MFS_dom"/>
</dbReference>
<dbReference type="InterPro" id="IPR011701">
    <property type="entry name" value="MFS"/>
</dbReference>
<feature type="transmembrane region" description="Helical" evidence="5">
    <location>
        <begin position="339"/>
        <end position="363"/>
    </location>
</feature>
<dbReference type="PANTHER" id="PTHR23526">
    <property type="entry name" value="INTEGRAL MEMBRANE TRANSPORT PROTEIN-RELATED"/>
    <property type="match status" value="1"/>
</dbReference>
<dbReference type="EMBL" id="FP929003">
    <property type="protein sequence ID" value="CBK40988.1"/>
    <property type="molecule type" value="Genomic_DNA"/>
</dbReference>
<evidence type="ECO:0000256" key="1">
    <source>
        <dbReference type="ARBA" id="ARBA00022692"/>
    </source>
</evidence>
<dbReference type="Proteomes" id="UP000001660">
    <property type="component" value="Chromosome"/>
</dbReference>
<feature type="compositionally biased region" description="Polar residues" evidence="4">
    <location>
        <begin position="1"/>
        <end position="11"/>
    </location>
</feature>
<feature type="transmembrane region" description="Helical" evidence="5">
    <location>
        <begin position="171"/>
        <end position="191"/>
    </location>
</feature>
<feature type="transmembrane region" description="Helical" evidence="5">
    <location>
        <begin position="417"/>
        <end position="436"/>
    </location>
</feature>
<protein>
    <submittedName>
        <fullName evidence="7">Putative Transporter of MFS family, contains Lipocalin domain</fullName>
    </submittedName>
</protein>
<name>D8PCM9_9BACT</name>
<feature type="transmembrane region" description="Helical" evidence="5">
    <location>
        <begin position="69"/>
        <end position="90"/>
    </location>
</feature>
<reference evidence="7 8" key="1">
    <citation type="journal article" date="2010" name="Proc. Natl. Acad. Sci. U.S.A.">
        <title>A Nitrospira metagenome illuminates the physiology and evolution of globally important nitrite-oxidizing bacteria.</title>
        <authorList>
            <person name="Lucker S."/>
            <person name="Wagner M."/>
            <person name="Maixner F."/>
            <person name="Pelletier E."/>
            <person name="Koch H."/>
            <person name="Vacherie B."/>
            <person name="Rattei T."/>
            <person name="Sinninghe Damste J."/>
            <person name="Spieck E."/>
            <person name="Le Paslier D."/>
            <person name="Daims H."/>
        </authorList>
    </citation>
    <scope>NUCLEOTIDE SEQUENCE [LARGE SCALE GENOMIC DNA]</scope>
</reference>
<dbReference type="AlphaFoldDB" id="D8PCM9"/>
<dbReference type="Gene3D" id="1.20.1250.20">
    <property type="entry name" value="MFS general substrate transporter like domains"/>
    <property type="match status" value="2"/>
</dbReference>
<keyword evidence="8" id="KW-1185">Reference proteome</keyword>
<dbReference type="eggNOG" id="COG2807">
    <property type="taxonomic scope" value="Bacteria"/>
</dbReference>
<keyword evidence="3 5" id="KW-0472">Membrane</keyword>
<feature type="transmembrane region" description="Helical" evidence="5">
    <location>
        <begin position="283"/>
        <end position="304"/>
    </location>
</feature>
<proteinExistence type="predicted"/>
<dbReference type="InterPro" id="IPR036259">
    <property type="entry name" value="MFS_trans_sf"/>
</dbReference>
<sequence>MNQPVPQQQASLPLHYLEPSGDHGQSSDRNPKAESRRYGVRDAAFQAAAQGGGENYFSAFALFLHASPFHIGILSALPQLVGVMAQLLSVKLLQYLRMPAHLLIGGGWAQALCWLPILSLPLLMPEHGPWLLIGCAMLYFAFGHATAPVWNSLLVDVVETSSRGAYFAQRARVTALTSFVVLGIAGMVLTLGQKWELSWIGFLIIFLGAAAARVGATRCQTRVSELVPVHHIDAPHGFRHFLAESATPDFRHFLLFSGLMHFSVLISGPFFVVYLLRDLHWSYLQYAGWMASSISAQFLTLAPWGQIGDRYGNKTLLMVTGLAVPLLPMGYLLSEHYLFLLSLNFFGGVIWAGLSLGLQNYVFDSLRPHERTRGVALANATNAIGWGSGALTGSWLATILPAQLSLGLWELAPASNLPFLFCLSGALRLLIALSLLKTFGEPREIGALPQRHLLWQLPLVKPLVALLPWRNSRVAP</sequence>
<feature type="transmembrane region" description="Helical" evidence="5">
    <location>
        <begin position="316"/>
        <end position="333"/>
    </location>
</feature>
<feature type="domain" description="Major facilitator superfamily (MFS) profile" evidence="6">
    <location>
        <begin position="247"/>
        <end position="476"/>
    </location>
</feature>
<evidence type="ECO:0000256" key="4">
    <source>
        <dbReference type="SAM" id="MobiDB-lite"/>
    </source>
</evidence>
<organism evidence="7 8">
    <name type="scientific">Nitrospira defluvii</name>
    <dbReference type="NCBI Taxonomy" id="330214"/>
    <lineage>
        <taxon>Bacteria</taxon>
        <taxon>Pseudomonadati</taxon>
        <taxon>Nitrospirota</taxon>
        <taxon>Nitrospiria</taxon>
        <taxon>Nitrospirales</taxon>
        <taxon>Nitrospiraceae</taxon>
        <taxon>Nitrospira</taxon>
    </lineage>
</organism>
<dbReference type="GO" id="GO:0022857">
    <property type="term" value="F:transmembrane transporter activity"/>
    <property type="evidence" value="ECO:0007669"/>
    <property type="project" value="InterPro"/>
</dbReference>
<dbReference type="InterPro" id="IPR052528">
    <property type="entry name" value="Sugar_transport-like"/>
</dbReference>
<feature type="transmembrane region" description="Helical" evidence="5">
    <location>
        <begin position="102"/>
        <end position="124"/>
    </location>
</feature>
<dbReference type="PROSITE" id="PS50850">
    <property type="entry name" value="MFS"/>
    <property type="match status" value="1"/>
</dbReference>
<dbReference type="CDD" id="cd06174">
    <property type="entry name" value="MFS"/>
    <property type="match status" value="1"/>
</dbReference>
<dbReference type="PANTHER" id="PTHR23526:SF2">
    <property type="entry name" value="MAJOR FACILITATOR SUPERFAMILY (MFS) PROFILE DOMAIN-CONTAINING PROTEIN"/>
    <property type="match status" value="1"/>
</dbReference>
<keyword evidence="1 5" id="KW-0812">Transmembrane</keyword>
<gene>
    <name evidence="7" type="ORF">NIDE1232</name>
</gene>
<dbReference type="Pfam" id="PF07690">
    <property type="entry name" value="MFS_1"/>
    <property type="match status" value="1"/>
</dbReference>
<feature type="transmembrane region" description="Helical" evidence="5">
    <location>
        <begin position="197"/>
        <end position="216"/>
    </location>
</feature>
<evidence type="ECO:0000256" key="2">
    <source>
        <dbReference type="ARBA" id="ARBA00022989"/>
    </source>
</evidence>
<feature type="region of interest" description="Disordered" evidence="4">
    <location>
        <begin position="1"/>
        <end position="33"/>
    </location>
</feature>
<evidence type="ECO:0000256" key="5">
    <source>
        <dbReference type="SAM" id="Phobius"/>
    </source>
</evidence>
<evidence type="ECO:0000313" key="8">
    <source>
        <dbReference type="Proteomes" id="UP000001660"/>
    </source>
</evidence>
<feature type="transmembrane region" description="Helical" evidence="5">
    <location>
        <begin position="253"/>
        <end position="277"/>
    </location>
</feature>
<evidence type="ECO:0000313" key="7">
    <source>
        <dbReference type="EMBL" id="CBK40988.1"/>
    </source>
</evidence>
<evidence type="ECO:0000259" key="6">
    <source>
        <dbReference type="PROSITE" id="PS50850"/>
    </source>
</evidence>
<feature type="transmembrane region" description="Helical" evidence="5">
    <location>
        <begin position="130"/>
        <end position="150"/>
    </location>
</feature>
<accession>D8PCM9</accession>